<dbReference type="Gene3D" id="3.40.50.150">
    <property type="entry name" value="Vaccinia Virus protein VP39"/>
    <property type="match status" value="1"/>
</dbReference>
<dbReference type="InterPro" id="IPR029063">
    <property type="entry name" value="SAM-dependent_MTases_sf"/>
</dbReference>
<comment type="pathway">
    <text evidence="1">Lipid metabolism.</text>
</comment>
<name>A0ABZ1I807_9PSEU</name>
<reference evidence="7 8" key="1">
    <citation type="journal article" date="2015" name="Int. J. Syst. Evol. Microbiol.">
        <title>Amycolatopsis rhabdoformis sp. nov., an actinomycete isolated from a tropical forest soil.</title>
        <authorList>
            <person name="Souza W.R."/>
            <person name="Silva R.E."/>
            <person name="Goodfellow M."/>
            <person name="Busarakam K."/>
            <person name="Figueiro F.S."/>
            <person name="Ferreira D."/>
            <person name="Rodrigues-Filho E."/>
            <person name="Moraes L.A.B."/>
            <person name="Zucchi T.D."/>
        </authorList>
    </citation>
    <scope>NUCLEOTIDE SEQUENCE [LARGE SCALE GENOMIC DNA]</scope>
    <source>
        <strain evidence="7 8">NCIMB 14900</strain>
    </source>
</reference>
<dbReference type="SUPFAM" id="SSF53335">
    <property type="entry name" value="S-adenosyl-L-methionine-dependent methyltransferases"/>
    <property type="match status" value="1"/>
</dbReference>
<dbReference type="EMBL" id="CP142149">
    <property type="protein sequence ID" value="WSE29831.1"/>
    <property type="molecule type" value="Genomic_DNA"/>
</dbReference>
<gene>
    <name evidence="7" type="ORF">VSH64_44770</name>
</gene>
<evidence type="ECO:0000313" key="8">
    <source>
        <dbReference type="Proteomes" id="UP001330812"/>
    </source>
</evidence>
<comment type="catalytic activity">
    <reaction evidence="5">
        <text>phosphoethanolamine + S-adenosyl-L-methionine = N-methylethanolamine phosphate + S-adenosyl-L-homocysteine + H(+)</text>
        <dbReference type="Rhea" id="RHEA:20365"/>
        <dbReference type="ChEBI" id="CHEBI:15378"/>
        <dbReference type="ChEBI" id="CHEBI:57781"/>
        <dbReference type="ChEBI" id="CHEBI:57856"/>
        <dbReference type="ChEBI" id="CHEBI:58190"/>
        <dbReference type="ChEBI" id="CHEBI:59789"/>
        <dbReference type="EC" id="2.1.1.103"/>
    </reaction>
    <physiologicalReaction direction="left-to-right" evidence="5">
        <dbReference type="Rhea" id="RHEA:20366"/>
    </physiologicalReaction>
</comment>
<sequence>MSTPAFDYDAELRRYQPWLRSALAVAPADTVLDVGCGAGSTTCEAARLATRGSALGIDVSGPRLELARRLAAAQNVPNVRFERADAATHPFARTEFSLAFSRFGTMFFADPLAAFTNLAHALRPGARLVQLVWQPGDRQEWVAEIGRAVGTPDVVDDSPFSLGDPAVVGALLTTAGFTDVRFTDLAEPLWYGPDPATAVAAVRPLRLVIDALARLDTDETDQALDRLHAVLATHRDDDGVWLGSRAWLVTASRGSD</sequence>
<dbReference type="PANTHER" id="PTHR44307:SF2">
    <property type="entry name" value="PHOSPHOETHANOLAMINE METHYLTRANSFERASE ISOFORM X1"/>
    <property type="match status" value="1"/>
</dbReference>
<keyword evidence="2 7" id="KW-0489">Methyltransferase</keyword>
<evidence type="ECO:0000256" key="3">
    <source>
        <dbReference type="ARBA" id="ARBA00022679"/>
    </source>
</evidence>
<dbReference type="Proteomes" id="UP001330812">
    <property type="component" value="Chromosome"/>
</dbReference>
<evidence type="ECO:0000259" key="6">
    <source>
        <dbReference type="Pfam" id="PF13649"/>
    </source>
</evidence>
<dbReference type="RefSeq" id="WP_326568789.1">
    <property type="nucleotide sequence ID" value="NZ_CP142149.1"/>
</dbReference>
<dbReference type="PANTHER" id="PTHR44307">
    <property type="entry name" value="PHOSPHOETHANOLAMINE METHYLTRANSFERASE"/>
    <property type="match status" value="1"/>
</dbReference>
<evidence type="ECO:0000256" key="1">
    <source>
        <dbReference type="ARBA" id="ARBA00005189"/>
    </source>
</evidence>
<organism evidence="7 8">
    <name type="scientific">Amycolatopsis rhabdoformis</name>
    <dbReference type="NCBI Taxonomy" id="1448059"/>
    <lineage>
        <taxon>Bacteria</taxon>
        <taxon>Bacillati</taxon>
        <taxon>Actinomycetota</taxon>
        <taxon>Actinomycetes</taxon>
        <taxon>Pseudonocardiales</taxon>
        <taxon>Pseudonocardiaceae</taxon>
        <taxon>Amycolatopsis</taxon>
    </lineage>
</organism>
<feature type="domain" description="Methyltransferase" evidence="6">
    <location>
        <begin position="31"/>
        <end position="125"/>
    </location>
</feature>
<dbReference type="GO" id="GO:0032259">
    <property type="term" value="P:methylation"/>
    <property type="evidence" value="ECO:0007669"/>
    <property type="project" value="UniProtKB-KW"/>
</dbReference>
<comment type="pathway">
    <text evidence="4">Phospholipid metabolism.</text>
</comment>
<protein>
    <submittedName>
        <fullName evidence="7">Methyltransferase domain-containing protein</fullName>
    </submittedName>
</protein>
<dbReference type="CDD" id="cd02440">
    <property type="entry name" value="AdoMet_MTases"/>
    <property type="match status" value="1"/>
</dbReference>
<dbReference type="Pfam" id="PF13649">
    <property type="entry name" value="Methyltransf_25"/>
    <property type="match status" value="1"/>
</dbReference>
<dbReference type="InterPro" id="IPR041698">
    <property type="entry name" value="Methyltransf_25"/>
</dbReference>
<keyword evidence="8" id="KW-1185">Reference proteome</keyword>
<dbReference type="GO" id="GO:0008168">
    <property type="term" value="F:methyltransferase activity"/>
    <property type="evidence" value="ECO:0007669"/>
    <property type="project" value="UniProtKB-KW"/>
</dbReference>
<proteinExistence type="predicted"/>
<evidence type="ECO:0000256" key="5">
    <source>
        <dbReference type="ARBA" id="ARBA00047622"/>
    </source>
</evidence>
<evidence type="ECO:0000256" key="2">
    <source>
        <dbReference type="ARBA" id="ARBA00022603"/>
    </source>
</evidence>
<evidence type="ECO:0000256" key="4">
    <source>
        <dbReference type="ARBA" id="ARBA00025707"/>
    </source>
</evidence>
<accession>A0ABZ1I807</accession>
<keyword evidence="3" id="KW-0808">Transferase</keyword>
<evidence type="ECO:0000313" key="7">
    <source>
        <dbReference type="EMBL" id="WSE29831.1"/>
    </source>
</evidence>